<keyword evidence="6" id="KW-0449">Lipoprotein</keyword>
<dbReference type="Pfam" id="PF00005">
    <property type="entry name" value="ABC_tran"/>
    <property type="match status" value="1"/>
</dbReference>
<evidence type="ECO:0000313" key="6">
    <source>
        <dbReference type="EMBL" id="OWK43940.1"/>
    </source>
</evidence>
<dbReference type="PROSITE" id="PS00211">
    <property type="entry name" value="ABC_TRANSPORTER_1"/>
    <property type="match status" value="1"/>
</dbReference>
<keyword evidence="2" id="KW-0547">Nucleotide-binding</keyword>
<evidence type="ECO:0000313" key="7">
    <source>
        <dbReference type="Proteomes" id="UP000214646"/>
    </source>
</evidence>
<dbReference type="PROSITE" id="PS50893">
    <property type="entry name" value="ABC_TRANSPORTER_2"/>
    <property type="match status" value="1"/>
</dbReference>
<protein>
    <submittedName>
        <fullName evidence="6">Lipoprotein releasing system ATP-binding protein LolD</fullName>
    </submittedName>
</protein>
<evidence type="ECO:0000259" key="5">
    <source>
        <dbReference type="PROSITE" id="PS50893"/>
    </source>
</evidence>
<dbReference type="SUPFAM" id="SSF52540">
    <property type="entry name" value="P-loop containing nucleoside triphosphate hydrolases"/>
    <property type="match status" value="1"/>
</dbReference>
<dbReference type="InterPro" id="IPR017871">
    <property type="entry name" value="ABC_transporter-like_CS"/>
</dbReference>
<dbReference type="InterPro" id="IPR017911">
    <property type="entry name" value="MacB-like_ATP-bd"/>
</dbReference>
<keyword evidence="3 6" id="KW-0067">ATP-binding</keyword>
<dbReference type="Gene3D" id="3.40.50.300">
    <property type="entry name" value="P-loop containing nucleotide triphosphate hydrolases"/>
    <property type="match status" value="1"/>
</dbReference>
<dbReference type="GO" id="GO:0016887">
    <property type="term" value="F:ATP hydrolysis activity"/>
    <property type="evidence" value="ECO:0007669"/>
    <property type="project" value="InterPro"/>
</dbReference>
<dbReference type="AlphaFoldDB" id="A0A225DR29"/>
<keyword evidence="1" id="KW-0813">Transport</keyword>
<evidence type="ECO:0000256" key="4">
    <source>
        <dbReference type="ARBA" id="ARBA00038388"/>
    </source>
</evidence>
<name>A0A225DR29_9BACT</name>
<accession>A0A225DR29</accession>
<keyword evidence="7" id="KW-1185">Reference proteome</keyword>
<proteinExistence type="inferred from homology"/>
<reference evidence="7" key="1">
    <citation type="submission" date="2017-06" db="EMBL/GenBank/DDBJ databases">
        <title>Genome analysis of Fimbriiglobus ruber SP5, the first member of the order Planctomycetales with confirmed chitinolytic capability.</title>
        <authorList>
            <person name="Ravin N.V."/>
            <person name="Rakitin A.L."/>
            <person name="Ivanova A.A."/>
            <person name="Beletsky A.V."/>
            <person name="Kulichevskaya I.S."/>
            <person name="Mardanov A.V."/>
            <person name="Dedysh S.N."/>
        </authorList>
    </citation>
    <scope>NUCLEOTIDE SEQUENCE [LARGE SCALE GENOMIC DNA]</scope>
    <source>
        <strain evidence="7">SP5</strain>
    </source>
</reference>
<gene>
    <name evidence="6" type="ORF">FRUB_03539</name>
</gene>
<dbReference type="FunFam" id="3.40.50.300:FF:000032">
    <property type="entry name" value="Export ABC transporter ATP-binding protein"/>
    <property type="match status" value="1"/>
</dbReference>
<dbReference type="SMART" id="SM00382">
    <property type="entry name" value="AAA"/>
    <property type="match status" value="1"/>
</dbReference>
<dbReference type="PANTHER" id="PTHR24220:SF689">
    <property type="entry name" value="LIPOPROTEIN-RELEASING SYSTEM ATP-BINDING PROTEIN LOLD"/>
    <property type="match status" value="1"/>
</dbReference>
<dbReference type="GO" id="GO:0005524">
    <property type="term" value="F:ATP binding"/>
    <property type="evidence" value="ECO:0007669"/>
    <property type="project" value="UniProtKB-KW"/>
</dbReference>
<dbReference type="OrthoDB" id="273392at2"/>
<organism evidence="6 7">
    <name type="scientific">Fimbriiglobus ruber</name>
    <dbReference type="NCBI Taxonomy" id="1908690"/>
    <lineage>
        <taxon>Bacteria</taxon>
        <taxon>Pseudomonadati</taxon>
        <taxon>Planctomycetota</taxon>
        <taxon>Planctomycetia</taxon>
        <taxon>Gemmatales</taxon>
        <taxon>Gemmataceae</taxon>
        <taxon>Fimbriiglobus</taxon>
    </lineage>
</organism>
<dbReference type="EMBL" id="NIDE01000004">
    <property type="protein sequence ID" value="OWK43940.1"/>
    <property type="molecule type" value="Genomic_DNA"/>
</dbReference>
<dbReference type="InterPro" id="IPR027417">
    <property type="entry name" value="P-loop_NTPase"/>
</dbReference>
<dbReference type="InterPro" id="IPR003439">
    <property type="entry name" value="ABC_transporter-like_ATP-bd"/>
</dbReference>
<evidence type="ECO:0000256" key="2">
    <source>
        <dbReference type="ARBA" id="ARBA00022741"/>
    </source>
</evidence>
<dbReference type="GO" id="GO:0005886">
    <property type="term" value="C:plasma membrane"/>
    <property type="evidence" value="ECO:0007669"/>
    <property type="project" value="TreeGrafter"/>
</dbReference>
<dbReference type="GO" id="GO:0022857">
    <property type="term" value="F:transmembrane transporter activity"/>
    <property type="evidence" value="ECO:0007669"/>
    <property type="project" value="TreeGrafter"/>
</dbReference>
<evidence type="ECO:0000256" key="1">
    <source>
        <dbReference type="ARBA" id="ARBA00022448"/>
    </source>
</evidence>
<feature type="domain" description="ABC transporter" evidence="5">
    <location>
        <begin position="2"/>
        <end position="239"/>
    </location>
</feature>
<evidence type="ECO:0000256" key="3">
    <source>
        <dbReference type="ARBA" id="ARBA00022840"/>
    </source>
</evidence>
<dbReference type="PANTHER" id="PTHR24220">
    <property type="entry name" value="IMPORT ATP-BINDING PROTEIN"/>
    <property type="match status" value="1"/>
</dbReference>
<dbReference type="Proteomes" id="UP000214646">
    <property type="component" value="Unassembled WGS sequence"/>
</dbReference>
<dbReference type="InterPro" id="IPR003593">
    <property type="entry name" value="AAA+_ATPase"/>
</dbReference>
<sequence length="242" mass="26851">MLVAENLFKSYRRHADTVKVLQGLNLSVADGEFLSIVGASGSGKSTLLHLLGTLDAPDTGTISLDGRRVDNLRSRERDALRNKTFGFVFQFYHLLPELTTLDNVLMPAFIGQSVFGWLRTRAQWRLRAEEILNRVGLGHRLRHKPRELSGGEMQRAAVARALLTRPRVLLADEPTGNLDVENGGDIVRLLRELNRDDGVTIVMVTHNLEIAAVTDRVVKMSHGQVVEDTPGSFRPRLLSAAV</sequence>
<dbReference type="CDD" id="cd03255">
    <property type="entry name" value="ABC_MJ0796_LolCDE_FtsE"/>
    <property type="match status" value="1"/>
</dbReference>
<comment type="similarity">
    <text evidence="4">Belongs to the ABC transporter superfamily. Macrolide exporter (TC 3.A.1.122) family.</text>
</comment>
<comment type="caution">
    <text evidence="6">The sequence shown here is derived from an EMBL/GenBank/DDBJ whole genome shotgun (WGS) entry which is preliminary data.</text>
</comment>
<dbReference type="GO" id="GO:0098796">
    <property type="term" value="C:membrane protein complex"/>
    <property type="evidence" value="ECO:0007669"/>
    <property type="project" value="UniProtKB-ARBA"/>
</dbReference>
<dbReference type="RefSeq" id="WP_088254722.1">
    <property type="nucleotide sequence ID" value="NZ_NIDE01000004.1"/>
</dbReference>
<dbReference type="InterPro" id="IPR015854">
    <property type="entry name" value="ABC_transpr_LolD-like"/>
</dbReference>